<protein>
    <recommendedName>
        <fullName evidence="5">Lipoprotein</fullName>
    </recommendedName>
</protein>
<keyword evidence="4" id="KW-1185">Reference proteome</keyword>
<organism evidence="3 4">
    <name type="scientific">Lentilactobacillus sunkii DSM 19904</name>
    <dbReference type="NCBI Taxonomy" id="1423808"/>
    <lineage>
        <taxon>Bacteria</taxon>
        <taxon>Bacillati</taxon>
        <taxon>Bacillota</taxon>
        <taxon>Bacilli</taxon>
        <taxon>Lactobacillales</taxon>
        <taxon>Lactobacillaceae</taxon>
        <taxon>Lentilactobacillus</taxon>
    </lineage>
</organism>
<feature type="compositionally biased region" description="Low complexity" evidence="1">
    <location>
        <begin position="27"/>
        <end position="56"/>
    </location>
</feature>
<dbReference type="PATRIC" id="fig|1423808.3.peg.2138"/>
<evidence type="ECO:0000313" key="4">
    <source>
        <dbReference type="Proteomes" id="UP000051581"/>
    </source>
</evidence>
<dbReference type="OrthoDB" id="2328599at2"/>
<name>A0A0R1L7J1_9LACO</name>
<comment type="caution">
    <text evidence="3">The sequence shown here is derived from an EMBL/GenBank/DDBJ whole genome shotgun (WGS) entry which is preliminary data.</text>
</comment>
<dbReference type="RefSeq" id="WP_057824222.1">
    <property type="nucleotide sequence ID" value="NZ_AZEA01000005.1"/>
</dbReference>
<feature type="signal peptide" evidence="2">
    <location>
        <begin position="1"/>
        <end position="25"/>
    </location>
</feature>
<keyword evidence="2" id="KW-0732">Signal</keyword>
<evidence type="ECO:0000256" key="2">
    <source>
        <dbReference type="SAM" id="SignalP"/>
    </source>
</evidence>
<dbReference type="AlphaFoldDB" id="A0A0R1L7J1"/>
<evidence type="ECO:0008006" key="5">
    <source>
        <dbReference type="Google" id="ProtNLM"/>
    </source>
</evidence>
<sequence length="163" mass="18711">MKKIFTVFCILFVLPLGLFGCSSNSNNSGSHTSTNTQSAKSNSASTSEASSNTSSSKRAVKVRYEKMNLTTTLDHEYREEHLYKYVPGTVDQNKTYSWDNLNVSAKTKVYVDKKAVATFKDNDDNEYEHEEFYRIKLGSRQSNQQYWVNDDVLQNDHEDDYDD</sequence>
<dbReference type="Proteomes" id="UP000051581">
    <property type="component" value="Unassembled WGS sequence"/>
</dbReference>
<dbReference type="PROSITE" id="PS51257">
    <property type="entry name" value="PROKAR_LIPOPROTEIN"/>
    <property type="match status" value="1"/>
</dbReference>
<evidence type="ECO:0000313" key="3">
    <source>
        <dbReference type="EMBL" id="KRK88849.1"/>
    </source>
</evidence>
<dbReference type="EMBL" id="AZEA01000005">
    <property type="protein sequence ID" value="KRK88849.1"/>
    <property type="molecule type" value="Genomic_DNA"/>
</dbReference>
<proteinExistence type="predicted"/>
<accession>A0A0R1L7J1</accession>
<gene>
    <name evidence="3" type="ORF">FD17_GL002110</name>
</gene>
<feature type="region of interest" description="Disordered" evidence="1">
    <location>
        <begin position="27"/>
        <end position="57"/>
    </location>
</feature>
<reference evidence="3 4" key="1">
    <citation type="journal article" date="2015" name="Genome Announc.">
        <title>Expanding the biotechnology potential of lactobacilli through comparative genomics of 213 strains and associated genera.</title>
        <authorList>
            <person name="Sun Z."/>
            <person name="Harris H.M."/>
            <person name="McCann A."/>
            <person name="Guo C."/>
            <person name="Argimon S."/>
            <person name="Zhang W."/>
            <person name="Yang X."/>
            <person name="Jeffery I.B."/>
            <person name="Cooney J.C."/>
            <person name="Kagawa T.F."/>
            <person name="Liu W."/>
            <person name="Song Y."/>
            <person name="Salvetti E."/>
            <person name="Wrobel A."/>
            <person name="Rasinkangas P."/>
            <person name="Parkhill J."/>
            <person name="Rea M.C."/>
            <person name="O'Sullivan O."/>
            <person name="Ritari J."/>
            <person name="Douillard F.P."/>
            <person name="Paul Ross R."/>
            <person name="Yang R."/>
            <person name="Briner A.E."/>
            <person name="Felis G.E."/>
            <person name="de Vos W.M."/>
            <person name="Barrangou R."/>
            <person name="Klaenhammer T.R."/>
            <person name="Caufield P.W."/>
            <person name="Cui Y."/>
            <person name="Zhang H."/>
            <person name="O'Toole P.W."/>
        </authorList>
    </citation>
    <scope>NUCLEOTIDE SEQUENCE [LARGE SCALE GENOMIC DNA]</scope>
    <source>
        <strain evidence="3 4">DSM 19904</strain>
    </source>
</reference>
<feature type="chain" id="PRO_5038937644" description="Lipoprotein" evidence="2">
    <location>
        <begin position="26"/>
        <end position="163"/>
    </location>
</feature>
<evidence type="ECO:0000256" key="1">
    <source>
        <dbReference type="SAM" id="MobiDB-lite"/>
    </source>
</evidence>